<evidence type="ECO:0000313" key="2">
    <source>
        <dbReference type="Proteomes" id="UP001145114"/>
    </source>
</evidence>
<dbReference type="Proteomes" id="UP001145114">
    <property type="component" value="Unassembled WGS sequence"/>
</dbReference>
<organism evidence="1 2">
    <name type="scientific">Spiromyces aspiralis</name>
    <dbReference type="NCBI Taxonomy" id="68401"/>
    <lineage>
        <taxon>Eukaryota</taxon>
        <taxon>Fungi</taxon>
        <taxon>Fungi incertae sedis</taxon>
        <taxon>Zoopagomycota</taxon>
        <taxon>Kickxellomycotina</taxon>
        <taxon>Kickxellomycetes</taxon>
        <taxon>Kickxellales</taxon>
        <taxon>Kickxellaceae</taxon>
        <taxon>Spiromyces</taxon>
    </lineage>
</organism>
<accession>A0ACC1H927</accession>
<dbReference type="EMBL" id="JAMZIH010007697">
    <property type="protein sequence ID" value="KAJ1672877.1"/>
    <property type="molecule type" value="Genomic_DNA"/>
</dbReference>
<reference evidence="1" key="1">
    <citation type="submission" date="2022-06" db="EMBL/GenBank/DDBJ databases">
        <title>Phylogenomic reconstructions and comparative analyses of Kickxellomycotina fungi.</title>
        <authorList>
            <person name="Reynolds N.K."/>
            <person name="Stajich J.E."/>
            <person name="Barry K."/>
            <person name="Grigoriev I.V."/>
            <person name="Crous P."/>
            <person name="Smith M.E."/>
        </authorList>
    </citation>
    <scope>NUCLEOTIDE SEQUENCE</scope>
    <source>
        <strain evidence="1">RSA 2271</strain>
    </source>
</reference>
<comment type="caution">
    <text evidence="1">The sequence shown here is derived from an EMBL/GenBank/DDBJ whole genome shotgun (WGS) entry which is preliminary data.</text>
</comment>
<evidence type="ECO:0000313" key="1">
    <source>
        <dbReference type="EMBL" id="KAJ1672877.1"/>
    </source>
</evidence>
<sequence length="51" mass="5228">MNVVLLHPNAMLPVQTARCGDGYTTTAPISVALEPGGQKRVPLGIATEAPA</sequence>
<keyword evidence="2" id="KW-1185">Reference proteome</keyword>
<name>A0ACC1H927_9FUNG</name>
<proteinExistence type="predicted"/>
<feature type="non-terminal residue" evidence="1">
    <location>
        <position position="51"/>
    </location>
</feature>
<protein>
    <submittedName>
        <fullName evidence="1">Uncharacterized protein</fullName>
    </submittedName>
</protein>
<gene>
    <name evidence="1" type="ORF">EV182_006313</name>
</gene>